<dbReference type="NCBIfam" id="TIGR00973">
    <property type="entry name" value="leuA_bact"/>
    <property type="match status" value="1"/>
</dbReference>
<comment type="similarity">
    <text evidence="2 11">Belongs to the alpha-IPM synthase/homocitrate synthase family. LeuA type 1 subfamily.</text>
</comment>
<comment type="function">
    <text evidence="11">Catalyzes the condensation of the acetyl group of acetyl-CoA with 3-methyl-2-oxobutanoate (2-ketoisovalerate) to form 3-carboxy-3-hydroxy-4-methylpentanoate (2-isopropylmalate).</text>
</comment>
<dbReference type="SUPFAM" id="SSF51569">
    <property type="entry name" value="Aldolase"/>
    <property type="match status" value="1"/>
</dbReference>
<evidence type="ECO:0000256" key="3">
    <source>
        <dbReference type="ARBA" id="ARBA00012973"/>
    </source>
</evidence>
<evidence type="ECO:0000256" key="2">
    <source>
        <dbReference type="ARBA" id="ARBA00009396"/>
    </source>
</evidence>
<sequence length="513" mass="55553">MGEDYVRIFDTTLRDGEQAAGINLNTAEKLQIAHQLAAMGVDIIEAGFPAASPGDFEAVSTIAKEVKGPTIAGLARTRPEDIEAAYNAVKHAEKPRIHTFIATSDIHLEYKLKMDRKQVLEEIKRAVTQARSYVDDVEFSAEDASRSDLDFVVEAFKTAIECGATTINIPDTVGYALPVEFGDFVEEIIRRVDAPSNVIWSCHCHNDLGLAVANSLEAVKRGVRQVECTINGLGERAGNAAMEEIVMALKTKKGYFGVESRLNTKKLYHISKLVSQLTGFIVPPNKAIVGDNAFAHEAGIHQHGVLCNRATYEIMKPEDVGAPGSKLHLGKHSGKHAFTKRLEDLGFALSKEEIAHAFKLFKELCDKKEIVTDSDIEALVVDEILAVSPTRKFKLVSFSVSASAGKGTATITLMDGEEEKSDAAVGNGPVDASYAALKRIIGIDPKLESYRVHAVSERSDAVGEARVVLSYKGLKAQGRGASTDVVEASIKAYINATNRLYQVAAARGVDIDE</sequence>
<dbReference type="EC" id="2.3.3.13" evidence="3 11"/>
<keyword evidence="7 11" id="KW-0808">Transferase</keyword>
<dbReference type="Gene3D" id="3.30.160.270">
    <property type="match status" value="1"/>
</dbReference>
<dbReference type="STRING" id="580340.Tlie_0141"/>
<dbReference type="FunFam" id="3.20.20.70:FF:000010">
    <property type="entry name" value="2-isopropylmalate synthase"/>
    <property type="match status" value="1"/>
</dbReference>
<feature type="binding site" evidence="11">
    <location>
        <position position="15"/>
    </location>
    <ligand>
        <name>Mn(2+)</name>
        <dbReference type="ChEBI" id="CHEBI:29035"/>
    </ligand>
</feature>
<dbReference type="NCBIfam" id="NF002086">
    <property type="entry name" value="PRK00915.1-3"/>
    <property type="match status" value="1"/>
</dbReference>
<dbReference type="Pfam" id="PF22617">
    <property type="entry name" value="HCS_D2"/>
    <property type="match status" value="1"/>
</dbReference>
<dbReference type="GO" id="GO:0009098">
    <property type="term" value="P:L-leucine biosynthetic process"/>
    <property type="evidence" value="ECO:0007669"/>
    <property type="project" value="UniProtKB-UniRule"/>
</dbReference>
<dbReference type="InterPro" id="IPR000891">
    <property type="entry name" value="PYR_CT"/>
</dbReference>
<dbReference type="Gene3D" id="3.20.20.70">
    <property type="entry name" value="Aldolase class I"/>
    <property type="match status" value="1"/>
</dbReference>
<comment type="cofactor">
    <cofactor evidence="11">
        <name>Mn(2+)</name>
        <dbReference type="ChEBI" id="CHEBI:29035"/>
    </cofactor>
</comment>
<comment type="subunit">
    <text evidence="11">Homodimer.</text>
</comment>
<evidence type="ECO:0000259" key="12">
    <source>
        <dbReference type="PROSITE" id="PS50991"/>
    </source>
</evidence>
<keyword evidence="8 11" id="KW-0479">Metal-binding</keyword>
<dbReference type="GO" id="GO:0005737">
    <property type="term" value="C:cytoplasm"/>
    <property type="evidence" value="ECO:0007669"/>
    <property type="project" value="UniProtKB-UniRule"/>
</dbReference>
<dbReference type="InterPro" id="IPR005671">
    <property type="entry name" value="LeuA_bact_synth"/>
</dbReference>
<feature type="binding site" evidence="11">
    <location>
        <position position="203"/>
    </location>
    <ligand>
        <name>Mn(2+)</name>
        <dbReference type="ChEBI" id="CHEBI:29035"/>
    </ligand>
</feature>
<dbReference type="Proteomes" id="UP000005868">
    <property type="component" value="Chromosome"/>
</dbReference>
<dbReference type="PROSITE" id="PS50991">
    <property type="entry name" value="PYR_CT"/>
    <property type="match status" value="1"/>
</dbReference>
<dbReference type="PROSITE" id="PS00816">
    <property type="entry name" value="AIPM_HOMOCIT_SYNTH_2"/>
    <property type="match status" value="1"/>
</dbReference>
<dbReference type="InterPro" id="IPR013785">
    <property type="entry name" value="Aldolase_TIM"/>
</dbReference>
<dbReference type="InterPro" id="IPR013709">
    <property type="entry name" value="2-isopropylmalate_synth_dimer"/>
</dbReference>
<dbReference type="SUPFAM" id="SSF110921">
    <property type="entry name" value="2-isopropylmalate synthase LeuA, allosteric (dimerisation) domain"/>
    <property type="match status" value="1"/>
</dbReference>
<evidence type="ECO:0000313" key="13">
    <source>
        <dbReference type="EMBL" id="AER65887.1"/>
    </source>
</evidence>
<keyword evidence="14" id="KW-1185">Reference proteome</keyword>
<keyword evidence="10 11" id="KW-0100">Branched-chain amino acid biosynthesis</keyword>
<feature type="domain" description="Pyruvate carboxyltransferase" evidence="12">
    <location>
        <begin position="6"/>
        <end position="268"/>
    </location>
</feature>
<dbReference type="Pfam" id="PF08502">
    <property type="entry name" value="LeuA_dimer"/>
    <property type="match status" value="1"/>
</dbReference>
<evidence type="ECO:0000256" key="4">
    <source>
        <dbReference type="ARBA" id="ARBA00018198"/>
    </source>
</evidence>
<dbReference type="GO" id="GO:0030145">
    <property type="term" value="F:manganese ion binding"/>
    <property type="evidence" value="ECO:0007669"/>
    <property type="project" value="UniProtKB-UniRule"/>
</dbReference>
<evidence type="ECO:0000256" key="8">
    <source>
        <dbReference type="ARBA" id="ARBA00022723"/>
    </source>
</evidence>
<dbReference type="PANTHER" id="PTHR10277">
    <property type="entry name" value="HOMOCITRATE SYNTHASE-RELATED"/>
    <property type="match status" value="1"/>
</dbReference>
<keyword evidence="5 11" id="KW-0432">Leucine biosynthesis</keyword>
<dbReference type="GO" id="GO:0003852">
    <property type="term" value="F:2-isopropylmalate synthase activity"/>
    <property type="evidence" value="ECO:0007669"/>
    <property type="project" value="UniProtKB-UniRule"/>
</dbReference>
<accession>G7V5Y2</accession>
<dbReference type="KEGG" id="tli:Tlie_0141"/>
<keyword evidence="11" id="KW-0963">Cytoplasm</keyword>
<dbReference type="AlphaFoldDB" id="G7V5Y2"/>
<evidence type="ECO:0000256" key="11">
    <source>
        <dbReference type="HAMAP-Rule" id="MF_01025"/>
    </source>
</evidence>
<dbReference type="UniPathway" id="UPA00048">
    <property type="reaction ID" value="UER00070"/>
</dbReference>
<evidence type="ECO:0000313" key="14">
    <source>
        <dbReference type="Proteomes" id="UP000005868"/>
    </source>
</evidence>
<dbReference type="CDD" id="cd07940">
    <property type="entry name" value="DRE_TIM_IPMS"/>
    <property type="match status" value="1"/>
</dbReference>
<evidence type="ECO:0000256" key="6">
    <source>
        <dbReference type="ARBA" id="ARBA00022605"/>
    </source>
</evidence>
<dbReference type="eggNOG" id="COG0119">
    <property type="taxonomic scope" value="Bacteria"/>
</dbReference>
<dbReference type="PROSITE" id="PS00815">
    <property type="entry name" value="AIPM_HOMOCIT_SYNTH_1"/>
    <property type="match status" value="1"/>
</dbReference>
<feature type="binding site" evidence="11">
    <location>
        <position position="239"/>
    </location>
    <ligand>
        <name>Mn(2+)</name>
        <dbReference type="ChEBI" id="CHEBI:29035"/>
    </ligand>
</feature>
<proteinExistence type="inferred from homology"/>
<evidence type="ECO:0000256" key="7">
    <source>
        <dbReference type="ARBA" id="ARBA00022679"/>
    </source>
</evidence>
<dbReference type="FunFam" id="1.10.238.260:FF:000001">
    <property type="entry name" value="2-isopropylmalate synthase"/>
    <property type="match status" value="1"/>
</dbReference>
<evidence type="ECO:0000256" key="9">
    <source>
        <dbReference type="ARBA" id="ARBA00023211"/>
    </source>
</evidence>
<reference evidence="14" key="1">
    <citation type="submission" date="2011-10" db="EMBL/GenBank/DDBJ databases">
        <title>The complete genome of chromosome of Thermovirga lienii DSM 17291.</title>
        <authorList>
            <consortium name="US DOE Joint Genome Institute (JGI-PGF)"/>
            <person name="Lucas S."/>
            <person name="Copeland A."/>
            <person name="Lapidus A."/>
            <person name="Glavina del Rio T."/>
            <person name="Dalin E."/>
            <person name="Tice H."/>
            <person name="Bruce D."/>
            <person name="Goodwin L."/>
            <person name="Pitluck S."/>
            <person name="Peters L."/>
            <person name="Mikhailova N."/>
            <person name="Saunders E."/>
            <person name="Kyrpides N."/>
            <person name="Mavromatis K."/>
            <person name="Ivanova N."/>
            <person name="Last F.I."/>
            <person name="Brettin T."/>
            <person name="Detter J.C."/>
            <person name="Han C."/>
            <person name="Larimer F."/>
            <person name="Land M."/>
            <person name="Hauser L."/>
            <person name="Markowitz V."/>
            <person name="Cheng J.-F."/>
            <person name="Hugenholtz P."/>
            <person name="Woyke T."/>
            <person name="Wu D."/>
            <person name="Spring S."/>
            <person name="Schroeder M."/>
            <person name="Brambilla E.-M."/>
            <person name="Klenk H.-P."/>
            <person name="Eisen J.A."/>
        </authorList>
    </citation>
    <scope>NUCLEOTIDE SEQUENCE [LARGE SCALE GENOMIC DNA]</scope>
    <source>
        <strain evidence="14">ATCC BAA-1197 / DSM 17291 / Cas60314</strain>
    </source>
</reference>
<dbReference type="EMBL" id="CP003096">
    <property type="protein sequence ID" value="AER65887.1"/>
    <property type="molecule type" value="Genomic_DNA"/>
</dbReference>
<dbReference type="PANTHER" id="PTHR10277:SF9">
    <property type="entry name" value="2-ISOPROPYLMALATE SYNTHASE 1, CHLOROPLASTIC-RELATED"/>
    <property type="match status" value="1"/>
</dbReference>
<evidence type="ECO:0000256" key="10">
    <source>
        <dbReference type="ARBA" id="ARBA00023304"/>
    </source>
</evidence>
<reference evidence="13 14" key="2">
    <citation type="journal article" date="2012" name="Stand. Genomic Sci.">
        <title>Genome sequence of the moderately thermophilic, amino-acid-degrading and sulfur-reducing bacterium Thermovirga lienii type strain (Cas60314(T)).</title>
        <authorList>
            <person name="Goker M."/>
            <person name="Saunders E."/>
            <person name="Lapidus A."/>
            <person name="Nolan M."/>
            <person name="Lucas S."/>
            <person name="Hammon N."/>
            <person name="Deshpande S."/>
            <person name="Cheng J.F."/>
            <person name="Han C."/>
            <person name="Tapia R."/>
            <person name="Goodwin L.A."/>
            <person name="Pitluck S."/>
            <person name="Liolios K."/>
            <person name="Mavromatis K."/>
            <person name="Pagani I."/>
            <person name="Ivanova N."/>
            <person name="Mikhailova N."/>
            <person name="Pati A."/>
            <person name="Chen A."/>
            <person name="Palaniappan K."/>
            <person name="Land M."/>
            <person name="Chang Y.J."/>
            <person name="Jeffries C.D."/>
            <person name="Brambilla E.M."/>
            <person name="Rohde M."/>
            <person name="Spring S."/>
            <person name="Detter J.C."/>
            <person name="Woyke T."/>
            <person name="Bristow J."/>
            <person name="Eisen J.A."/>
            <person name="Markowitz V."/>
            <person name="Hugenholtz P."/>
            <person name="Kyrpides N.C."/>
            <person name="Klenk H.P."/>
        </authorList>
    </citation>
    <scope>NUCLEOTIDE SEQUENCE [LARGE SCALE GENOMIC DNA]</scope>
    <source>
        <strain evidence="14">ATCC BAA-1197 / DSM 17291 / Cas60314</strain>
    </source>
</reference>
<dbReference type="InterPro" id="IPR054691">
    <property type="entry name" value="LeuA/HCS_post-cat"/>
</dbReference>
<dbReference type="SMART" id="SM00917">
    <property type="entry name" value="LeuA_dimer"/>
    <property type="match status" value="1"/>
</dbReference>
<dbReference type="InterPro" id="IPR002034">
    <property type="entry name" value="AIPM/Hcit_synth_CS"/>
</dbReference>
<keyword evidence="9 11" id="KW-0464">Manganese</keyword>
<organism evidence="13 14">
    <name type="scientific">Thermovirga lienii (strain ATCC BAA-1197 / DSM 17291 / Cas60314)</name>
    <dbReference type="NCBI Taxonomy" id="580340"/>
    <lineage>
        <taxon>Bacteria</taxon>
        <taxon>Thermotogati</taxon>
        <taxon>Synergistota</taxon>
        <taxon>Synergistia</taxon>
        <taxon>Synergistales</taxon>
        <taxon>Thermovirgaceae</taxon>
        <taxon>Thermovirga</taxon>
    </lineage>
</organism>
<dbReference type="HAMAP" id="MF_01025">
    <property type="entry name" value="LeuA_type1"/>
    <property type="match status" value="1"/>
</dbReference>
<dbReference type="OrthoDB" id="9804858at2"/>
<protein>
    <recommendedName>
        <fullName evidence="4 11">2-isopropylmalate synthase</fullName>
        <ecNumber evidence="3 11">2.3.3.13</ecNumber>
    </recommendedName>
    <alternativeName>
        <fullName evidence="11">Alpha-IPM synthase</fullName>
    </alternativeName>
    <alternativeName>
        <fullName evidence="11">Alpha-isopropylmalate synthase</fullName>
    </alternativeName>
</protein>
<dbReference type="GO" id="GO:0003985">
    <property type="term" value="F:acetyl-CoA C-acetyltransferase activity"/>
    <property type="evidence" value="ECO:0007669"/>
    <property type="project" value="UniProtKB-UniRule"/>
</dbReference>
<gene>
    <name evidence="11" type="primary">leuA</name>
    <name evidence="13" type="ordered locus">Tlie_0141</name>
</gene>
<name>G7V5Y2_THELD</name>
<comment type="catalytic activity">
    <reaction evidence="11">
        <text>3-methyl-2-oxobutanoate + acetyl-CoA + H2O = (2S)-2-isopropylmalate + CoA + H(+)</text>
        <dbReference type="Rhea" id="RHEA:21524"/>
        <dbReference type="ChEBI" id="CHEBI:1178"/>
        <dbReference type="ChEBI" id="CHEBI:11851"/>
        <dbReference type="ChEBI" id="CHEBI:15377"/>
        <dbReference type="ChEBI" id="CHEBI:15378"/>
        <dbReference type="ChEBI" id="CHEBI:57287"/>
        <dbReference type="ChEBI" id="CHEBI:57288"/>
        <dbReference type="EC" id="2.3.3.13"/>
    </reaction>
</comment>
<feature type="binding site" evidence="11">
    <location>
        <position position="205"/>
    </location>
    <ligand>
        <name>Mn(2+)</name>
        <dbReference type="ChEBI" id="CHEBI:29035"/>
    </ligand>
</feature>
<keyword evidence="13" id="KW-0012">Acyltransferase</keyword>
<feature type="region of interest" description="Regulatory domain" evidence="11">
    <location>
        <begin position="394"/>
        <end position="513"/>
    </location>
</feature>
<dbReference type="InterPro" id="IPR050073">
    <property type="entry name" value="2-IPM_HCS-like"/>
</dbReference>
<keyword evidence="6 11" id="KW-0028">Amino-acid biosynthesis</keyword>
<comment type="pathway">
    <text evidence="1 11">Amino-acid biosynthesis; L-leucine biosynthesis; L-leucine from 3-methyl-2-oxobutanoate: step 1/4.</text>
</comment>
<dbReference type="HOGENOM" id="CLU_022158_0_1_0"/>
<dbReference type="Pfam" id="PF00682">
    <property type="entry name" value="HMGL-like"/>
    <property type="match status" value="1"/>
</dbReference>
<dbReference type="InterPro" id="IPR036230">
    <property type="entry name" value="LeuA_allosteric_dom_sf"/>
</dbReference>
<evidence type="ECO:0000256" key="1">
    <source>
        <dbReference type="ARBA" id="ARBA00004689"/>
    </source>
</evidence>
<evidence type="ECO:0000256" key="5">
    <source>
        <dbReference type="ARBA" id="ARBA00022430"/>
    </source>
</evidence>